<evidence type="ECO:0000256" key="1">
    <source>
        <dbReference type="ARBA" id="ARBA00004170"/>
    </source>
</evidence>
<feature type="compositionally biased region" description="Low complexity" evidence="5">
    <location>
        <begin position="316"/>
        <end position="327"/>
    </location>
</feature>
<feature type="coiled-coil region" evidence="4">
    <location>
        <begin position="78"/>
        <end position="151"/>
    </location>
</feature>
<sequence>MMQRIITMHRRQNSDVVSDRRLTEMLACQACGCRCGGRLVNDLECNLDLHRQIGQLESQLMKSHSHITSIQHELVFVKETSEMEIHKLQEELTKMRDRYDRLLDSHKRIQKLNHGLEDKLLKVVNTFEAEKTGLQKELATLTSKLVDAKATICELEEENERYRIDCNLAVQLLQCKPSNFVAHKLSALPFDLQERVKSQMTHQQIISMEEPPVVKETKLIRVPMPTFPPTAMVYSVNNNEDKNGENSQNVQTVPMTLIAKVLTQPNPKRKAHRTYICPKCRRDVIFADKEVQANLLKEAEGNSDPTVPRVHRSFGRTRSGSSTETEI</sequence>
<comment type="subcellular location">
    <subcellularLocation>
        <location evidence="1">Membrane</location>
        <topology evidence="1">Peripheral membrane protein</topology>
    </subcellularLocation>
</comment>
<keyword evidence="4" id="KW-0175">Coiled coil</keyword>
<reference evidence="6 7" key="1">
    <citation type="submission" date="2024-11" db="EMBL/GenBank/DDBJ databases">
        <title>Chromosome-level genome assembly of the freshwater bivalve Anodonta woodiana.</title>
        <authorList>
            <person name="Chen X."/>
        </authorList>
    </citation>
    <scope>NUCLEOTIDE SEQUENCE [LARGE SCALE GENOMIC DNA]</scope>
    <source>
        <strain evidence="6">MN2024</strain>
        <tissue evidence="6">Gills</tissue>
    </source>
</reference>
<evidence type="ECO:0000313" key="6">
    <source>
        <dbReference type="EMBL" id="KAL3873783.1"/>
    </source>
</evidence>
<evidence type="ECO:0000256" key="5">
    <source>
        <dbReference type="SAM" id="MobiDB-lite"/>
    </source>
</evidence>
<evidence type="ECO:0000256" key="4">
    <source>
        <dbReference type="SAM" id="Coils"/>
    </source>
</evidence>
<protein>
    <recommendedName>
        <fullName evidence="8">Tight junction-associated protein 1</fullName>
    </recommendedName>
</protein>
<dbReference type="Proteomes" id="UP001634394">
    <property type="component" value="Unassembled WGS sequence"/>
</dbReference>
<gene>
    <name evidence="6" type="ORF">ACJMK2_036868</name>
</gene>
<dbReference type="PANTHER" id="PTHR28664:SF4">
    <property type="entry name" value="TIGHT JUNCTION-ASSOCIATED PROTEIN 1"/>
    <property type="match status" value="1"/>
</dbReference>
<accession>A0ABD3WKM6</accession>
<evidence type="ECO:0000313" key="7">
    <source>
        <dbReference type="Proteomes" id="UP001634394"/>
    </source>
</evidence>
<evidence type="ECO:0000256" key="3">
    <source>
        <dbReference type="ARBA" id="ARBA00023136"/>
    </source>
</evidence>
<keyword evidence="2" id="KW-0597">Phosphoprotein</keyword>
<evidence type="ECO:0000256" key="2">
    <source>
        <dbReference type="ARBA" id="ARBA00022553"/>
    </source>
</evidence>
<keyword evidence="7" id="KW-1185">Reference proteome</keyword>
<dbReference type="EMBL" id="JBJQND010000006">
    <property type="protein sequence ID" value="KAL3873783.1"/>
    <property type="molecule type" value="Genomic_DNA"/>
</dbReference>
<proteinExistence type="predicted"/>
<organism evidence="6 7">
    <name type="scientific">Sinanodonta woodiana</name>
    <name type="common">Chinese pond mussel</name>
    <name type="synonym">Anodonta woodiana</name>
    <dbReference type="NCBI Taxonomy" id="1069815"/>
    <lineage>
        <taxon>Eukaryota</taxon>
        <taxon>Metazoa</taxon>
        <taxon>Spiralia</taxon>
        <taxon>Lophotrochozoa</taxon>
        <taxon>Mollusca</taxon>
        <taxon>Bivalvia</taxon>
        <taxon>Autobranchia</taxon>
        <taxon>Heteroconchia</taxon>
        <taxon>Palaeoheterodonta</taxon>
        <taxon>Unionida</taxon>
        <taxon>Unionoidea</taxon>
        <taxon>Unionidae</taxon>
        <taxon>Unioninae</taxon>
        <taxon>Sinanodonta</taxon>
    </lineage>
</organism>
<dbReference type="GO" id="GO:0016020">
    <property type="term" value="C:membrane"/>
    <property type="evidence" value="ECO:0007669"/>
    <property type="project" value="UniProtKB-SubCell"/>
</dbReference>
<feature type="region of interest" description="Disordered" evidence="5">
    <location>
        <begin position="299"/>
        <end position="327"/>
    </location>
</feature>
<dbReference type="PANTHER" id="PTHR28664">
    <property type="entry name" value="TIGHT JUNCTION-ASSOCIATED PROTEIN 1"/>
    <property type="match status" value="1"/>
</dbReference>
<comment type="caution">
    <text evidence="6">The sequence shown here is derived from an EMBL/GenBank/DDBJ whole genome shotgun (WGS) entry which is preliminary data.</text>
</comment>
<name>A0ABD3WKM6_SINWO</name>
<evidence type="ECO:0008006" key="8">
    <source>
        <dbReference type="Google" id="ProtNLM"/>
    </source>
</evidence>
<dbReference type="InterPro" id="IPR043441">
    <property type="entry name" value="Tjap1/BEGAIN"/>
</dbReference>
<keyword evidence="3" id="KW-0472">Membrane</keyword>
<dbReference type="AlphaFoldDB" id="A0ABD3WKM6"/>